<evidence type="ECO:0000256" key="4">
    <source>
        <dbReference type="HAMAP-Rule" id="MF_00529"/>
    </source>
</evidence>
<evidence type="ECO:0000313" key="6">
    <source>
        <dbReference type="EMBL" id="KJE22618.1"/>
    </source>
</evidence>
<reference evidence="6 7" key="2">
    <citation type="journal article" date="2016" name="Genome Announc.">
        <title>Permanent Draft Genome Sequences for Two Variants of Frankia sp. Strain CpI1, the First Frankia Strain Isolated from Root Nodules of Comptonia peregrina.</title>
        <authorList>
            <person name="Oshone R."/>
            <person name="Hurst S.G.IV."/>
            <person name="Abebe-Akele F."/>
            <person name="Simpson S."/>
            <person name="Morris K."/>
            <person name="Thomas W.K."/>
            <person name="Tisa L.S."/>
        </authorList>
    </citation>
    <scope>NUCLEOTIDE SEQUENCE [LARGE SCALE GENOMIC DNA]</scope>
    <source>
        <strain evidence="7">CpI1-S</strain>
    </source>
</reference>
<organism evidence="6 7">
    <name type="scientific">Frankia torreyi</name>
    <dbReference type="NCBI Taxonomy" id="1856"/>
    <lineage>
        <taxon>Bacteria</taxon>
        <taxon>Bacillati</taxon>
        <taxon>Actinomycetota</taxon>
        <taxon>Actinomycetes</taxon>
        <taxon>Frankiales</taxon>
        <taxon>Frankiaceae</taxon>
        <taxon>Frankia</taxon>
    </lineage>
</organism>
<name>A0A0D8BEA8_9ACTN</name>
<dbReference type="InterPro" id="IPR004893">
    <property type="entry name" value="NifW"/>
</dbReference>
<dbReference type="AlphaFoldDB" id="A0A0D8BEA8"/>
<dbReference type="HAMAP" id="MF_00529">
    <property type="entry name" value="NifW"/>
    <property type="match status" value="1"/>
</dbReference>
<dbReference type="EMBL" id="JYFN01000021">
    <property type="protein sequence ID" value="KJE22618.1"/>
    <property type="molecule type" value="Genomic_DNA"/>
</dbReference>
<comment type="caution">
    <text evidence="6">The sequence shown here is derived from an EMBL/GenBank/DDBJ whole genome shotgun (WGS) entry which is preliminary data.</text>
</comment>
<dbReference type="Proteomes" id="UP000032545">
    <property type="component" value="Unassembled WGS sequence"/>
</dbReference>
<gene>
    <name evidence="4" type="primary">nifW</name>
    <name evidence="6" type="ORF">FF36_02983</name>
</gene>
<evidence type="ECO:0000256" key="5">
    <source>
        <dbReference type="SAM" id="MobiDB-lite"/>
    </source>
</evidence>
<evidence type="ECO:0000256" key="1">
    <source>
        <dbReference type="ARBA" id="ARBA00002247"/>
    </source>
</evidence>
<protein>
    <recommendedName>
        <fullName evidence="4">Nitrogenase-stabilizing/protective protein NifW</fullName>
    </recommendedName>
</protein>
<reference evidence="7" key="1">
    <citation type="submission" date="2015-02" db="EMBL/GenBank/DDBJ databases">
        <title>Draft Genome of Frankia sp. CpI1-S.</title>
        <authorList>
            <person name="Oshone R.T."/>
            <person name="Ngom M."/>
            <person name="Ghodhbane-Gtari F."/>
            <person name="Gtari M."/>
            <person name="Morris K."/>
            <person name="Thomas K."/>
            <person name="Sen A."/>
            <person name="Tisa L.S."/>
        </authorList>
    </citation>
    <scope>NUCLEOTIDE SEQUENCE [LARGE SCALE GENOMIC DNA]</scope>
    <source>
        <strain evidence="7">CpI1-S</strain>
    </source>
</reference>
<dbReference type="OrthoDB" id="9811868at2"/>
<dbReference type="PATRIC" id="fig|1502723.3.peg.2356"/>
<sequence>MSATTDAGQLAEFNRCSTAEQYFDLLEVDYDPRVVAVNRLHILKHFAGELAKLQDAGADTENPRHLLRDYRDALVRSYEAFTNAGALDHRLFKVLKDRAPQAADFVPTSEITVQRPGSTQPSETSERTEEAR</sequence>
<comment type="function">
    <text evidence="1 4">May protect the nitrogenase Fe-Mo protein from oxidative damage.</text>
</comment>
<evidence type="ECO:0000256" key="2">
    <source>
        <dbReference type="ARBA" id="ARBA00008351"/>
    </source>
</evidence>
<dbReference type="PIRSF" id="PIRSF005790">
    <property type="entry name" value="NifW"/>
    <property type="match status" value="1"/>
</dbReference>
<feature type="compositionally biased region" description="Polar residues" evidence="5">
    <location>
        <begin position="109"/>
        <end position="123"/>
    </location>
</feature>
<feature type="region of interest" description="Disordered" evidence="5">
    <location>
        <begin position="106"/>
        <end position="132"/>
    </location>
</feature>
<accession>A0A0D8BEA8</accession>
<dbReference type="GO" id="GO:0009399">
    <property type="term" value="P:nitrogen fixation"/>
    <property type="evidence" value="ECO:0007669"/>
    <property type="project" value="UniProtKB-UniRule"/>
</dbReference>
<proteinExistence type="inferred from homology"/>
<comment type="similarity">
    <text evidence="2 4">Belongs to the NifW family.</text>
</comment>
<dbReference type="RefSeq" id="WP_044885605.1">
    <property type="nucleotide sequence ID" value="NZ_JYFN01000021.1"/>
</dbReference>
<keyword evidence="3 4" id="KW-0535">Nitrogen fixation</keyword>
<evidence type="ECO:0000313" key="7">
    <source>
        <dbReference type="Proteomes" id="UP000032545"/>
    </source>
</evidence>
<comment type="subunit">
    <text evidence="4">Homotrimer; associates with NifD.</text>
</comment>
<keyword evidence="7" id="KW-1185">Reference proteome</keyword>
<dbReference type="Pfam" id="PF03206">
    <property type="entry name" value="NifW"/>
    <property type="match status" value="1"/>
</dbReference>
<evidence type="ECO:0000256" key="3">
    <source>
        <dbReference type="ARBA" id="ARBA00023231"/>
    </source>
</evidence>